<feature type="compositionally biased region" description="Basic residues" evidence="1">
    <location>
        <begin position="124"/>
        <end position="133"/>
    </location>
</feature>
<evidence type="ECO:0000313" key="2">
    <source>
        <dbReference type="EMBL" id="MCI31754.1"/>
    </source>
</evidence>
<dbReference type="EMBL" id="LXQA010189745">
    <property type="protein sequence ID" value="MCI31754.1"/>
    <property type="molecule type" value="Genomic_DNA"/>
</dbReference>
<name>A0A392R6N8_9FABA</name>
<dbReference type="AlphaFoldDB" id="A0A392R6N8"/>
<keyword evidence="3" id="KW-1185">Reference proteome</keyword>
<protein>
    <submittedName>
        <fullName evidence="2">Uncharacterized protein</fullName>
    </submittedName>
</protein>
<feature type="region of interest" description="Disordered" evidence="1">
    <location>
        <begin position="101"/>
        <end position="133"/>
    </location>
</feature>
<evidence type="ECO:0000256" key="1">
    <source>
        <dbReference type="SAM" id="MobiDB-lite"/>
    </source>
</evidence>
<dbReference type="Proteomes" id="UP000265520">
    <property type="component" value="Unassembled WGS sequence"/>
</dbReference>
<reference evidence="2 3" key="1">
    <citation type="journal article" date="2018" name="Front. Plant Sci.">
        <title>Red Clover (Trifolium pratense) and Zigzag Clover (T. medium) - A Picture of Genomic Similarities and Differences.</title>
        <authorList>
            <person name="Dluhosova J."/>
            <person name="Istvanek J."/>
            <person name="Nedelnik J."/>
            <person name="Repkova J."/>
        </authorList>
    </citation>
    <scope>NUCLEOTIDE SEQUENCE [LARGE SCALE GENOMIC DNA]</scope>
    <source>
        <strain evidence="3">cv. 10/8</strain>
        <tissue evidence="2">Leaf</tissue>
    </source>
</reference>
<accession>A0A392R6N8</accession>
<sequence length="133" mass="14881">MTDVNNNNIPEHVAENNLQSEYGPQYQQDEMFASVTGEEGEQVHEPYVPSDPLVIALVPPGAPMETVIAALVNAINRQGDFICEQNQKLMAENQRLVAVEDSRATRLSRSSHPRRSATLERSRNITRSRSPRP</sequence>
<comment type="caution">
    <text evidence="2">The sequence shown here is derived from an EMBL/GenBank/DDBJ whole genome shotgun (WGS) entry which is preliminary data.</text>
</comment>
<organism evidence="2 3">
    <name type="scientific">Trifolium medium</name>
    <dbReference type="NCBI Taxonomy" id="97028"/>
    <lineage>
        <taxon>Eukaryota</taxon>
        <taxon>Viridiplantae</taxon>
        <taxon>Streptophyta</taxon>
        <taxon>Embryophyta</taxon>
        <taxon>Tracheophyta</taxon>
        <taxon>Spermatophyta</taxon>
        <taxon>Magnoliopsida</taxon>
        <taxon>eudicotyledons</taxon>
        <taxon>Gunneridae</taxon>
        <taxon>Pentapetalae</taxon>
        <taxon>rosids</taxon>
        <taxon>fabids</taxon>
        <taxon>Fabales</taxon>
        <taxon>Fabaceae</taxon>
        <taxon>Papilionoideae</taxon>
        <taxon>50 kb inversion clade</taxon>
        <taxon>NPAAA clade</taxon>
        <taxon>Hologalegina</taxon>
        <taxon>IRL clade</taxon>
        <taxon>Trifolieae</taxon>
        <taxon>Trifolium</taxon>
    </lineage>
</organism>
<evidence type="ECO:0000313" key="3">
    <source>
        <dbReference type="Proteomes" id="UP000265520"/>
    </source>
</evidence>
<proteinExistence type="predicted"/>
<feature type="non-terminal residue" evidence="2">
    <location>
        <position position="133"/>
    </location>
</feature>